<evidence type="ECO:0000256" key="4">
    <source>
        <dbReference type="ARBA" id="ARBA00044911"/>
    </source>
</evidence>
<gene>
    <name evidence="7" type="ORF">HERILL_LOCUS15359</name>
</gene>
<organism evidence="7 8">
    <name type="scientific">Hermetia illucens</name>
    <name type="common">Black soldier fly</name>
    <dbReference type="NCBI Taxonomy" id="343691"/>
    <lineage>
        <taxon>Eukaryota</taxon>
        <taxon>Metazoa</taxon>
        <taxon>Ecdysozoa</taxon>
        <taxon>Arthropoda</taxon>
        <taxon>Hexapoda</taxon>
        <taxon>Insecta</taxon>
        <taxon>Pterygota</taxon>
        <taxon>Neoptera</taxon>
        <taxon>Endopterygota</taxon>
        <taxon>Diptera</taxon>
        <taxon>Brachycera</taxon>
        <taxon>Stratiomyomorpha</taxon>
        <taxon>Stratiomyidae</taxon>
        <taxon>Hermetiinae</taxon>
        <taxon>Hermetia</taxon>
    </lineage>
</organism>
<dbReference type="GO" id="GO:0050163">
    <property type="term" value="F:oxaloacetate tautomerase activity"/>
    <property type="evidence" value="ECO:0007669"/>
    <property type="project" value="UniProtKB-EC"/>
</dbReference>
<dbReference type="PANTHER" id="PTHR11820">
    <property type="entry name" value="ACYLPYRUVASE"/>
    <property type="match status" value="1"/>
</dbReference>
<evidence type="ECO:0000256" key="5">
    <source>
        <dbReference type="ARBA" id="ARBA00044973"/>
    </source>
</evidence>
<dbReference type="InterPro" id="IPR036663">
    <property type="entry name" value="Fumarylacetoacetase_C_sf"/>
</dbReference>
<dbReference type="GO" id="GO:0005739">
    <property type="term" value="C:mitochondrion"/>
    <property type="evidence" value="ECO:0007669"/>
    <property type="project" value="TreeGrafter"/>
</dbReference>
<name>A0A7R8Z2J5_HERIL</name>
<dbReference type="FunCoup" id="A0A7R8Z2J5">
    <property type="interactions" value="1512"/>
</dbReference>
<feature type="domain" description="Fumarylacetoacetase-like C-terminal" evidence="6">
    <location>
        <begin position="15"/>
        <end position="215"/>
    </location>
</feature>
<accession>A0A7R8Z2J5</accession>
<dbReference type="PANTHER" id="PTHR11820:SF7">
    <property type="entry name" value="ACYLPYRUVASE FAHD1, MITOCHONDRIAL"/>
    <property type="match status" value="1"/>
</dbReference>
<evidence type="ECO:0000256" key="3">
    <source>
        <dbReference type="ARBA" id="ARBA00042340"/>
    </source>
</evidence>
<evidence type="ECO:0000313" key="7">
    <source>
        <dbReference type="EMBL" id="CAD7093048.1"/>
    </source>
</evidence>
<evidence type="ECO:0000313" key="8">
    <source>
        <dbReference type="Proteomes" id="UP000594454"/>
    </source>
</evidence>
<protein>
    <recommendedName>
        <fullName evidence="5">oxaloacetate tautomerase</fullName>
        <ecNumber evidence="5">5.3.2.2</ecNumber>
    </recommendedName>
    <alternativeName>
        <fullName evidence="3">Fumarylacetoacetate hydrolase domain-containing protein 1</fullName>
    </alternativeName>
</protein>
<dbReference type="EC" id="5.3.2.2" evidence="5"/>
<sequence>MASSDCENFVRDGKKIIGAAVNYHDFLKKNNVPAPENPVMFLKPTSSYIVEGQDIIIPKVFTRVAHEVELGVIINRKCKDVSKQDAMSYVGGYCLALDMTAQCELGVARPKGLPWCMGKGFDTSTPVSRFIRLREIKDPHNLRLWLKVNNETRQDGNTSDLIFNVPELIEYTSKYMTLEPNDLILTGTPVGANPVSAGDVIECGLGDVVSMKFNVKGA</sequence>
<comment type="catalytic activity">
    <reaction evidence="4">
        <text>oxaloacetate = enol-oxaloacetate</text>
        <dbReference type="Rhea" id="RHEA:16021"/>
        <dbReference type="ChEBI" id="CHEBI:16452"/>
        <dbReference type="ChEBI" id="CHEBI:17479"/>
        <dbReference type="EC" id="5.3.2.2"/>
    </reaction>
    <physiologicalReaction direction="right-to-left" evidence="4">
        <dbReference type="Rhea" id="RHEA:16023"/>
    </physiologicalReaction>
</comment>
<dbReference type="EMBL" id="LR899014">
    <property type="protein sequence ID" value="CAD7093048.1"/>
    <property type="molecule type" value="Genomic_DNA"/>
</dbReference>
<proteinExistence type="inferred from homology"/>
<reference evidence="7 8" key="1">
    <citation type="submission" date="2020-11" db="EMBL/GenBank/DDBJ databases">
        <authorList>
            <person name="Wallbank WR R."/>
            <person name="Pardo Diaz C."/>
            <person name="Kozak K."/>
            <person name="Martin S."/>
            <person name="Jiggins C."/>
            <person name="Moest M."/>
            <person name="Warren A I."/>
            <person name="Generalovic N T."/>
            <person name="Byers J.R.P. K."/>
            <person name="Montejo-Kovacevich G."/>
            <person name="Yen C E."/>
        </authorList>
    </citation>
    <scope>NUCLEOTIDE SEQUENCE [LARGE SCALE GENOMIC DNA]</scope>
</reference>
<keyword evidence="8" id="KW-1185">Reference proteome</keyword>
<dbReference type="FunFam" id="3.90.850.10:FF:000017">
    <property type="entry name" value="Acylpyruvase FAHD1, mitochondrial"/>
    <property type="match status" value="1"/>
</dbReference>
<dbReference type="Proteomes" id="UP000594454">
    <property type="component" value="Chromosome 6"/>
</dbReference>
<comment type="similarity">
    <text evidence="1">Belongs to the FAH family.</text>
</comment>
<dbReference type="GO" id="GO:0046872">
    <property type="term" value="F:metal ion binding"/>
    <property type="evidence" value="ECO:0007669"/>
    <property type="project" value="UniProtKB-KW"/>
</dbReference>
<dbReference type="GO" id="GO:0018773">
    <property type="term" value="F:acetylpyruvate hydrolase activity"/>
    <property type="evidence" value="ECO:0007669"/>
    <property type="project" value="TreeGrafter"/>
</dbReference>
<dbReference type="Gene3D" id="3.90.850.10">
    <property type="entry name" value="Fumarylacetoacetase-like, C-terminal domain"/>
    <property type="match status" value="1"/>
</dbReference>
<evidence type="ECO:0000259" key="6">
    <source>
        <dbReference type="Pfam" id="PF01557"/>
    </source>
</evidence>
<evidence type="ECO:0000256" key="1">
    <source>
        <dbReference type="ARBA" id="ARBA00010211"/>
    </source>
</evidence>
<evidence type="ECO:0000256" key="2">
    <source>
        <dbReference type="ARBA" id="ARBA00022723"/>
    </source>
</evidence>
<keyword evidence="2" id="KW-0479">Metal-binding</keyword>
<dbReference type="InterPro" id="IPR011234">
    <property type="entry name" value="Fumarylacetoacetase-like_C"/>
</dbReference>
<dbReference type="Pfam" id="PF01557">
    <property type="entry name" value="FAA_hydrolase"/>
    <property type="match status" value="1"/>
</dbReference>
<dbReference type="InParanoid" id="A0A7R8Z2J5"/>
<dbReference type="SUPFAM" id="SSF56529">
    <property type="entry name" value="FAH"/>
    <property type="match status" value="1"/>
</dbReference>
<dbReference type="AlphaFoldDB" id="A0A7R8Z2J5"/>
<dbReference type="OrthoDB" id="411064at2759"/>